<protein>
    <submittedName>
        <fullName evidence="1">Uncharacterized protein</fullName>
    </submittedName>
</protein>
<reference evidence="1 2" key="1">
    <citation type="submission" date="2023-07" db="EMBL/GenBank/DDBJ databases">
        <title>Sorghum-associated microbial communities from plants grown in Nebraska, USA.</title>
        <authorList>
            <person name="Schachtman D."/>
        </authorList>
    </citation>
    <scope>NUCLEOTIDE SEQUENCE [LARGE SCALE GENOMIC DNA]</scope>
    <source>
        <strain evidence="1 2">BE313</strain>
    </source>
</reference>
<proteinExistence type="predicted"/>
<gene>
    <name evidence="1" type="ORF">J2X19_002436</name>
</gene>
<dbReference type="Proteomes" id="UP001180487">
    <property type="component" value="Unassembled WGS sequence"/>
</dbReference>
<dbReference type="EMBL" id="JAVDXT010000002">
    <property type="protein sequence ID" value="MDR7377757.1"/>
    <property type="molecule type" value="Genomic_DNA"/>
</dbReference>
<sequence>MQKNQPTNLVDLFIICHSYQLIPYVRHAGSRVLHPAAAQRPAPVRTPGFFAYLGQLLASAKH</sequence>
<dbReference type="RefSeq" id="WP_310373390.1">
    <property type="nucleotide sequence ID" value="NZ_JAVDXT010000002.1"/>
</dbReference>
<accession>A0ABU2C8V0</accession>
<keyword evidence="2" id="KW-1185">Reference proteome</keyword>
<evidence type="ECO:0000313" key="1">
    <source>
        <dbReference type="EMBL" id="MDR7377757.1"/>
    </source>
</evidence>
<evidence type="ECO:0000313" key="2">
    <source>
        <dbReference type="Proteomes" id="UP001180487"/>
    </source>
</evidence>
<comment type="caution">
    <text evidence="1">The sequence shown here is derived from an EMBL/GenBank/DDBJ whole genome shotgun (WGS) entry which is preliminary data.</text>
</comment>
<organism evidence="1 2">
    <name type="scientific">Rhodoferax ferrireducens</name>
    <dbReference type="NCBI Taxonomy" id="192843"/>
    <lineage>
        <taxon>Bacteria</taxon>
        <taxon>Pseudomonadati</taxon>
        <taxon>Pseudomonadota</taxon>
        <taxon>Betaproteobacteria</taxon>
        <taxon>Burkholderiales</taxon>
        <taxon>Comamonadaceae</taxon>
        <taxon>Rhodoferax</taxon>
    </lineage>
</organism>
<name>A0ABU2C8V0_9BURK</name>